<dbReference type="RefSeq" id="WP_013882378.1">
    <property type="nucleotide sequence ID" value="NC_015671.1"/>
</dbReference>
<keyword evidence="1" id="KW-0472">Membrane</keyword>
<evidence type="ECO:0000256" key="1">
    <source>
        <dbReference type="SAM" id="Phobius"/>
    </source>
</evidence>
<feature type="transmembrane region" description="Helical" evidence="1">
    <location>
        <begin position="29"/>
        <end position="49"/>
    </location>
</feature>
<evidence type="ECO:0000313" key="3">
    <source>
        <dbReference type="Proteomes" id="UP000000485"/>
    </source>
</evidence>
<proteinExistence type="predicted"/>
<dbReference type="HOGENOM" id="CLU_1552523_0_0_11"/>
<dbReference type="KEGG" id="cga:Celgi_0331"/>
<keyword evidence="1" id="KW-0812">Transmembrane</keyword>
<keyword evidence="1" id="KW-1133">Transmembrane helix</keyword>
<evidence type="ECO:0000313" key="2">
    <source>
        <dbReference type="EMBL" id="AEI10853.1"/>
    </source>
</evidence>
<sequence length="178" mass="18268">MTTFEDLDLGEAFGDFGDAGTETHRRSRALTVLAFVLASVLVVAGVLWLRDARPTATSEAVAPATLVAALAAAQGPADVLTGAALEDLSVRPDSTRLLTTTAYGTHYVGLTDSDHVCLVTIRAGMLPAEACATATERLSVSLADADGAAVVVLATPSRAPAASDGWVEAAPSLYVRND</sequence>
<dbReference type="OrthoDB" id="4828357at2"/>
<keyword evidence="3" id="KW-1185">Reference proteome</keyword>
<dbReference type="AlphaFoldDB" id="F8A4N7"/>
<name>F8A4N7_CELGA</name>
<dbReference type="EMBL" id="CP002665">
    <property type="protein sequence ID" value="AEI10853.1"/>
    <property type="molecule type" value="Genomic_DNA"/>
</dbReference>
<dbReference type="Proteomes" id="UP000000485">
    <property type="component" value="Chromosome"/>
</dbReference>
<organism evidence="2 3">
    <name type="scientific">Cellulomonas gilvus (strain ATCC 13127 / NRRL B-14078)</name>
    <name type="common">Cellvibrio gilvus</name>
    <dbReference type="NCBI Taxonomy" id="593907"/>
    <lineage>
        <taxon>Bacteria</taxon>
        <taxon>Bacillati</taxon>
        <taxon>Actinomycetota</taxon>
        <taxon>Actinomycetes</taxon>
        <taxon>Micrococcales</taxon>
        <taxon>Cellulomonadaceae</taxon>
        <taxon>Cellulomonas</taxon>
    </lineage>
</organism>
<accession>F8A4N7</accession>
<gene>
    <name evidence="2" type="ordered locus">Celgi_0331</name>
</gene>
<protein>
    <submittedName>
        <fullName evidence="2">Uncharacterized protein</fullName>
    </submittedName>
</protein>
<reference evidence="3" key="1">
    <citation type="submission" date="2011-04" db="EMBL/GenBank/DDBJ databases">
        <title>Complete sequence of Cellvibrio gilvus ATCC 13127.</title>
        <authorList>
            <person name="Lucas S."/>
            <person name="Han J."/>
            <person name="Lapidus A."/>
            <person name="Cheng J.-F."/>
            <person name="Goodwin L."/>
            <person name="Pitluck S."/>
            <person name="Peters L."/>
            <person name="Munk A."/>
            <person name="Detter J.C."/>
            <person name="Han C."/>
            <person name="Tapia R."/>
            <person name="Land M."/>
            <person name="Hauser L."/>
            <person name="Kyrpides N."/>
            <person name="Ivanova N."/>
            <person name="Ovchinnikova G."/>
            <person name="Pagani I."/>
            <person name="Mead D."/>
            <person name="Brumm P."/>
            <person name="Woyke T."/>
        </authorList>
    </citation>
    <scope>NUCLEOTIDE SEQUENCE [LARGE SCALE GENOMIC DNA]</scope>
    <source>
        <strain evidence="3">ATCC 13127 / NRRL B-14078</strain>
    </source>
</reference>